<keyword evidence="2" id="KW-0812">Transmembrane</keyword>
<accession>A0A1E3W208</accession>
<comment type="caution">
    <text evidence="3">The sequence shown here is derived from an EMBL/GenBank/DDBJ whole genome shotgun (WGS) entry which is preliminary data.</text>
</comment>
<dbReference type="Pfam" id="PF12860">
    <property type="entry name" value="PAS_7"/>
    <property type="match status" value="1"/>
</dbReference>
<dbReference type="AlphaFoldDB" id="A0A1E3W208"/>
<name>A0A1E3W208_9HYPH</name>
<organism evidence="3 4">
    <name type="scientific">Methyloceanibacter methanicus</name>
    <dbReference type="NCBI Taxonomy" id="1774968"/>
    <lineage>
        <taxon>Bacteria</taxon>
        <taxon>Pseudomonadati</taxon>
        <taxon>Pseudomonadota</taxon>
        <taxon>Alphaproteobacteria</taxon>
        <taxon>Hyphomicrobiales</taxon>
        <taxon>Hyphomicrobiaceae</taxon>
        <taxon>Methyloceanibacter</taxon>
    </lineage>
</organism>
<dbReference type="EMBL" id="LPWG01000010">
    <property type="protein sequence ID" value="ODR99835.1"/>
    <property type="molecule type" value="Genomic_DNA"/>
</dbReference>
<evidence type="ECO:0000256" key="1">
    <source>
        <dbReference type="SAM" id="Coils"/>
    </source>
</evidence>
<evidence type="ECO:0000256" key="2">
    <source>
        <dbReference type="SAM" id="Phobius"/>
    </source>
</evidence>
<gene>
    <name evidence="3" type="ORF">AUC68_01470</name>
</gene>
<dbReference type="RefSeq" id="WP_069436680.1">
    <property type="nucleotide sequence ID" value="NZ_LPWG01000010.1"/>
</dbReference>
<dbReference type="OrthoDB" id="9797304at2"/>
<sequence>MRTSTEGATPESRWPTTLSRVLAYSVPAWLLSVPGAHAEDGGFLHPVTLLKLGIDLGIIAFSVGMVIACLRAIKRARAREASAAAEAERLALSENTLETVLAAEPQALLTLGETAKPDLLVSNLPGAFGVPRDAMRLLAFEQWLDAASAADLETAMKALAEHGEPFNLMLRTKRERYVEADGRTAGHTLVLKVRDIAGQRLELAELSAKHKELEKQVAALRSLLDESKRNERDNAEARALLDTHFRSFDRLATAFAVFDSTQRLAHYNQAYVDLWHLDPGWLETRPRDGEILDRLRQARRLEERAEFRAWKQDWLSVYGTGKQVEARWHLPDGSMLHVVADSNADGGITYLYENVTEHIALESRYTPSAKCSARPSTRCVKASPCSVPTDACGSTTARSRPSGA</sequence>
<protein>
    <submittedName>
        <fullName evidence="3">Uncharacterized protein</fullName>
    </submittedName>
</protein>
<keyword evidence="4" id="KW-1185">Reference proteome</keyword>
<reference evidence="3 4" key="1">
    <citation type="journal article" date="2016" name="Environ. Microbiol.">
        <title>New Methyloceanibacter diversity from North Sea sediments includes methanotroph containing solely the soluble methane monooxygenase.</title>
        <authorList>
            <person name="Vekeman B."/>
            <person name="Kerckhof F.M."/>
            <person name="Cremers G."/>
            <person name="de Vos P."/>
            <person name="Vandamme P."/>
            <person name="Boon N."/>
            <person name="Op den Camp H.J."/>
            <person name="Heylen K."/>
        </authorList>
    </citation>
    <scope>NUCLEOTIDE SEQUENCE [LARGE SCALE GENOMIC DNA]</scope>
    <source>
        <strain evidence="3 4">R-67174</strain>
    </source>
</reference>
<evidence type="ECO:0000313" key="4">
    <source>
        <dbReference type="Proteomes" id="UP000094501"/>
    </source>
</evidence>
<evidence type="ECO:0000313" key="3">
    <source>
        <dbReference type="EMBL" id="ODR99835.1"/>
    </source>
</evidence>
<dbReference type="STRING" id="1774968.AUC68_01470"/>
<feature type="coiled-coil region" evidence="1">
    <location>
        <begin position="196"/>
        <end position="230"/>
    </location>
</feature>
<keyword evidence="2" id="KW-0472">Membrane</keyword>
<keyword evidence="1" id="KW-0175">Coiled coil</keyword>
<keyword evidence="2" id="KW-1133">Transmembrane helix</keyword>
<proteinExistence type="predicted"/>
<feature type="transmembrane region" description="Helical" evidence="2">
    <location>
        <begin position="54"/>
        <end position="73"/>
    </location>
</feature>
<dbReference type="Proteomes" id="UP000094501">
    <property type="component" value="Unassembled WGS sequence"/>
</dbReference>